<dbReference type="PANTHER" id="PTHR42885">
    <property type="entry name" value="HISTIDINOL-PHOSPHATE AMINOTRANSFERASE-RELATED"/>
    <property type="match status" value="1"/>
</dbReference>
<dbReference type="GO" id="GO:0048472">
    <property type="term" value="F:threonine-phosphate decarboxylase activity"/>
    <property type="evidence" value="ECO:0007669"/>
    <property type="project" value="UniProtKB-EC"/>
</dbReference>
<dbReference type="Proteomes" id="UP000767334">
    <property type="component" value="Unassembled WGS sequence"/>
</dbReference>
<dbReference type="InterPro" id="IPR005860">
    <property type="entry name" value="CobD"/>
</dbReference>
<keyword evidence="5" id="KW-0169">Cobalamin biosynthesis</keyword>
<evidence type="ECO:0000256" key="4">
    <source>
        <dbReference type="ARBA" id="ARBA00012285"/>
    </source>
</evidence>
<keyword evidence="12" id="KW-1185">Reference proteome</keyword>
<gene>
    <name evidence="11" type="ORF">H6A19_12945</name>
</gene>
<feature type="domain" description="Aminotransferase class I/classII large" evidence="10">
    <location>
        <begin position="22"/>
        <end position="351"/>
    </location>
</feature>
<dbReference type="SUPFAM" id="SSF53383">
    <property type="entry name" value="PLP-dependent transferases"/>
    <property type="match status" value="1"/>
</dbReference>
<keyword evidence="6" id="KW-0663">Pyridoxal phosphate</keyword>
<evidence type="ECO:0000313" key="12">
    <source>
        <dbReference type="Proteomes" id="UP000767334"/>
    </source>
</evidence>
<evidence type="ECO:0000256" key="5">
    <source>
        <dbReference type="ARBA" id="ARBA00022573"/>
    </source>
</evidence>
<evidence type="ECO:0000256" key="1">
    <source>
        <dbReference type="ARBA" id="ARBA00001933"/>
    </source>
</evidence>
<dbReference type="InterPro" id="IPR015424">
    <property type="entry name" value="PyrdxlP-dep_Trfase"/>
</dbReference>
<dbReference type="Gene3D" id="3.40.640.10">
    <property type="entry name" value="Type I PLP-dependent aspartate aminotransferase-like (Major domain)"/>
    <property type="match status" value="1"/>
</dbReference>
<dbReference type="InterPro" id="IPR004838">
    <property type="entry name" value="NHTrfase_class1_PyrdxlP-BS"/>
</dbReference>
<evidence type="ECO:0000256" key="2">
    <source>
        <dbReference type="ARBA" id="ARBA00003444"/>
    </source>
</evidence>
<proteinExistence type="predicted"/>
<evidence type="ECO:0000256" key="9">
    <source>
        <dbReference type="ARBA" id="ARBA00048531"/>
    </source>
</evidence>
<dbReference type="Pfam" id="PF00155">
    <property type="entry name" value="Aminotran_1_2"/>
    <property type="match status" value="1"/>
</dbReference>
<sequence length="358" mass="40809">MLAVHGGNTEEIARKYNLNSKEILDFSANINPVGLNENVKAAMINAIDKVVKYPDITYFDLKNSIGEFEKLDISNITLGNGAAEVIFNIVRALKPRKALLPAPTFSEYEEAIISVNGEIEYYKLKESNDFNLDDEFINKIKDDIDIIFICNPNNPTGCLTKKEFIRKVLNKALTTNTTVVIDESFLDFVKPNELYLSNDLLIDYKNLIIVKSLTKFFAIPGARIGYGLCSNNEIINEINKVIVPWSVNVIASEAIIQGLKEKDYIDKSIVYVKNEKEYLYSALKEIDSLKVFEPSVNFIMFKLLIDLDLKSELIKRRILIRSCDNYIGLSNSFYRVAVRTREENNKLISEIKNILFDK</sequence>
<comment type="catalytic activity">
    <reaction evidence="9">
        <text>O-phospho-L-threonine + H(+) = (R)-1-aminopropan-2-yl phosphate + CO2</text>
        <dbReference type="Rhea" id="RHEA:11492"/>
        <dbReference type="ChEBI" id="CHEBI:15378"/>
        <dbReference type="ChEBI" id="CHEBI:16526"/>
        <dbReference type="ChEBI" id="CHEBI:58563"/>
        <dbReference type="ChEBI" id="CHEBI:58675"/>
        <dbReference type="EC" id="4.1.1.81"/>
    </reaction>
</comment>
<comment type="caution">
    <text evidence="11">The sequence shown here is derived from an EMBL/GenBank/DDBJ whole genome shotgun (WGS) entry which is preliminary data.</text>
</comment>
<evidence type="ECO:0000256" key="3">
    <source>
        <dbReference type="ARBA" id="ARBA00004953"/>
    </source>
</evidence>
<dbReference type="InterPro" id="IPR015421">
    <property type="entry name" value="PyrdxlP-dep_Trfase_major"/>
</dbReference>
<dbReference type="Gene3D" id="3.90.1150.10">
    <property type="entry name" value="Aspartate Aminotransferase, domain 1"/>
    <property type="match status" value="1"/>
</dbReference>
<evidence type="ECO:0000313" key="11">
    <source>
        <dbReference type="EMBL" id="MBM6820231.1"/>
    </source>
</evidence>
<dbReference type="CDD" id="cd00609">
    <property type="entry name" value="AAT_like"/>
    <property type="match status" value="1"/>
</dbReference>
<dbReference type="EMBL" id="JACJLL010000095">
    <property type="protein sequence ID" value="MBM6820231.1"/>
    <property type="molecule type" value="Genomic_DNA"/>
</dbReference>
<accession>A0ABS2FIR6</accession>
<dbReference type="InterPro" id="IPR015422">
    <property type="entry name" value="PyrdxlP-dep_Trfase_small"/>
</dbReference>
<keyword evidence="7 11" id="KW-0456">Lyase</keyword>
<dbReference type="PROSITE" id="PS00105">
    <property type="entry name" value="AA_TRANSFER_CLASS_1"/>
    <property type="match status" value="1"/>
</dbReference>
<reference evidence="11 12" key="1">
    <citation type="journal article" date="2021" name="Sci. Rep.">
        <title>The distribution of antibiotic resistance genes in chicken gut microbiota commensals.</title>
        <authorList>
            <person name="Juricova H."/>
            <person name="Matiasovicova J."/>
            <person name="Kubasova T."/>
            <person name="Cejkova D."/>
            <person name="Rychlik I."/>
        </authorList>
    </citation>
    <scope>NUCLEOTIDE SEQUENCE [LARGE SCALE GENOMIC DNA]</scope>
    <source>
        <strain evidence="11 12">An435</strain>
    </source>
</reference>
<organism evidence="11 12">
    <name type="scientific">Clostridium saudiense</name>
    <dbReference type="NCBI Taxonomy" id="1414720"/>
    <lineage>
        <taxon>Bacteria</taxon>
        <taxon>Bacillati</taxon>
        <taxon>Bacillota</taxon>
        <taxon>Clostridia</taxon>
        <taxon>Eubacteriales</taxon>
        <taxon>Clostridiaceae</taxon>
        <taxon>Clostridium</taxon>
    </lineage>
</organism>
<protein>
    <recommendedName>
        <fullName evidence="4">threonine-phosphate decarboxylase</fullName>
        <ecNumber evidence="4">4.1.1.81</ecNumber>
    </recommendedName>
    <alternativeName>
        <fullName evidence="8">L-threonine-O-3-phosphate decarboxylase</fullName>
    </alternativeName>
</protein>
<evidence type="ECO:0000256" key="7">
    <source>
        <dbReference type="ARBA" id="ARBA00023239"/>
    </source>
</evidence>
<dbReference type="NCBIfam" id="TIGR01140">
    <property type="entry name" value="L_thr_O3P_dcar"/>
    <property type="match status" value="1"/>
</dbReference>
<comment type="cofactor">
    <cofactor evidence="1">
        <name>pyridoxal 5'-phosphate</name>
        <dbReference type="ChEBI" id="CHEBI:597326"/>
    </cofactor>
</comment>
<comment type="pathway">
    <text evidence="3">Cofactor biosynthesis; adenosylcobalamin biosynthesis.</text>
</comment>
<name>A0ABS2FIR6_9CLOT</name>
<evidence type="ECO:0000259" key="10">
    <source>
        <dbReference type="Pfam" id="PF00155"/>
    </source>
</evidence>
<evidence type="ECO:0000256" key="8">
    <source>
        <dbReference type="ARBA" id="ARBA00029996"/>
    </source>
</evidence>
<comment type="function">
    <text evidence="2">Decarboxylates L-threonine-O-3-phosphate to yield (R)-1-amino-2-propanol O-2-phosphate, the precursor for the linkage between the nucleotide loop and the corrin ring in cobalamin.</text>
</comment>
<evidence type="ECO:0000256" key="6">
    <source>
        <dbReference type="ARBA" id="ARBA00022898"/>
    </source>
</evidence>
<dbReference type="InterPro" id="IPR004839">
    <property type="entry name" value="Aminotransferase_I/II_large"/>
</dbReference>
<dbReference type="PANTHER" id="PTHR42885:SF1">
    <property type="entry name" value="THREONINE-PHOSPHATE DECARBOXYLASE"/>
    <property type="match status" value="1"/>
</dbReference>
<dbReference type="EC" id="4.1.1.81" evidence="4"/>